<keyword evidence="2" id="KW-1185">Reference proteome</keyword>
<proteinExistence type="predicted"/>
<evidence type="ECO:0000313" key="2">
    <source>
        <dbReference type="Proteomes" id="UP000077266"/>
    </source>
</evidence>
<dbReference type="Proteomes" id="UP000077266">
    <property type="component" value="Unassembled WGS sequence"/>
</dbReference>
<accession>A0A165CQV1</accession>
<protein>
    <submittedName>
        <fullName evidence="1">Uncharacterized protein</fullName>
    </submittedName>
</protein>
<evidence type="ECO:0000313" key="1">
    <source>
        <dbReference type="EMBL" id="KZV82926.1"/>
    </source>
</evidence>
<reference evidence="1 2" key="1">
    <citation type="journal article" date="2016" name="Mol. Biol. Evol.">
        <title>Comparative Genomics of Early-Diverging Mushroom-Forming Fungi Provides Insights into the Origins of Lignocellulose Decay Capabilities.</title>
        <authorList>
            <person name="Nagy L.G."/>
            <person name="Riley R."/>
            <person name="Tritt A."/>
            <person name="Adam C."/>
            <person name="Daum C."/>
            <person name="Floudas D."/>
            <person name="Sun H."/>
            <person name="Yadav J.S."/>
            <person name="Pangilinan J."/>
            <person name="Larsson K.H."/>
            <person name="Matsuura K."/>
            <person name="Barry K."/>
            <person name="Labutti K."/>
            <person name="Kuo R."/>
            <person name="Ohm R.A."/>
            <person name="Bhattacharya S.S."/>
            <person name="Shirouzu T."/>
            <person name="Yoshinaga Y."/>
            <person name="Martin F.M."/>
            <person name="Grigoriev I.V."/>
            <person name="Hibbett D.S."/>
        </authorList>
    </citation>
    <scope>NUCLEOTIDE SEQUENCE [LARGE SCALE GENOMIC DNA]</scope>
    <source>
        <strain evidence="1 2">HHB12029</strain>
    </source>
</reference>
<sequence length="413" mass="46733">MLHAALFLFLAGLSLLIWGLDRAVARTLLSLTAALVAFYSNALPLLPLSINYCRPGLFSDSVQLAMPGISALRTGVAQLQVKLTSFASRDGLSWYLWLLENIYQREPRINQERRTIQSLIAELDAVSIDWIVRNCPAPDVVTVACQAVGALSPVSPTAGIIRKGEIVLDRTDRYLRESFGHAVPRSRAEVGVRAPDFARTLRSLFCLTDPTVPYLDHRLPPVLDWAEGIHMYDLPLLSVPLRHERCAYEGDVSIPARWHDWLTTIRKREPRPRILTNTVLQILRLSTEESSMEITITLLSLLNVQELQLTDLDSVAKFLAEPIRSHDHSDHNCDSRCVLGLLSQVILHPESFQIGDGVVDSAVETMRHFVLHLRLPKETLNFGVFRPEDRRALHSFWEYIASEYVSLTRWTYQ</sequence>
<name>A0A165CQV1_EXIGL</name>
<dbReference type="InParanoid" id="A0A165CQV1"/>
<dbReference type="AlphaFoldDB" id="A0A165CQV1"/>
<gene>
    <name evidence="1" type="ORF">EXIGLDRAFT_702060</name>
</gene>
<organism evidence="1 2">
    <name type="scientific">Exidia glandulosa HHB12029</name>
    <dbReference type="NCBI Taxonomy" id="1314781"/>
    <lineage>
        <taxon>Eukaryota</taxon>
        <taxon>Fungi</taxon>
        <taxon>Dikarya</taxon>
        <taxon>Basidiomycota</taxon>
        <taxon>Agaricomycotina</taxon>
        <taxon>Agaricomycetes</taxon>
        <taxon>Auriculariales</taxon>
        <taxon>Exidiaceae</taxon>
        <taxon>Exidia</taxon>
    </lineage>
</organism>
<dbReference type="EMBL" id="KV426297">
    <property type="protein sequence ID" value="KZV82926.1"/>
    <property type="molecule type" value="Genomic_DNA"/>
</dbReference>